<proteinExistence type="predicted"/>
<protein>
    <submittedName>
        <fullName evidence="1">Uncharacterized protein</fullName>
    </submittedName>
</protein>
<reference evidence="1" key="1">
    <citation type="submission" date="2018-05" db="EMBL/GenBank/DDBJ databases">
        <authorList>
            <person name="Lanie J.A."/>
            <person name="Ng W.-L."/>
            <person name="Kazmierczak K.M."/>
            <person name="Andrzejewski T.M."/>
            <person name="Davidsen T.M."/>
            <person name="Wayne K.J."/>
            <person name="Tettelin H."/>
            <person name="Glass J.I."/>
            <person name="Rusch D."/>
            <person name="Podicherti R."/>
            <person name="Tsui H.-C.T."/>
            <person name="Winkler M.E."/>
        </authorList>
    </citation>
    <scope>NUCLEOTIDE SEQUENCE</scope>
</reference>
<feature type="non-terminal residue" evidence="1">
    <location>
        <position position="1"/>
    </location>
</feature>
<gene>
    <name evidence="1" type="ORF">METZ01_LOCUS65204</name>
</gene>
<sequence length="104" mass="12020">VLRTDFSTAFGNVAVADAEDVFEFLQVVEGIQWMYRQKHDADEETRTGKIPDLLITHHTTDILAEEELDTFVEFLNVFYVFLLHPVSIVARDFGFSGRMHWLIS</sequence>
<organism evidence="1">
    <name type="scientific">marine metagenome</name>
    <dbReference type="NCBI Taxonomy" id="408172"/>
    <lineage>
        <taxon>unclassified sequences</taxon>
        <taxon>metagenomes</taxon>
        <taxon>ecological metagenomes</taxon>
    </lineage>
</organism>
<dbReference type="AlphaFoldDB" id="A0A381T851"/>
<evidence type="ECO:0000313" key="1">
    <source>
        <dbReference type="EMBL" id="SVA12350.1"/>
    </source>
</evidence>
<dbReference type="EMBL" id="UINC01004172">
    <property type="protein sequence ID" value="SVA12350.1"/>
    <property type="molecule type" value="Genomic_DNA"/>
</dbReference>
<accession>A0A381T851</accession>
<name>A0A381T851_9ZZZZ</name>